<dbReference type="KEGG" id="ela:UCREL1_11087"/>
<dbReference type="Proteomes" id="UP000012174">
    <property type="component" value="Unassembled WGS sequence"/>
</dbReference>
<reference evidence="2" key="1">
    <citation type="journal article" date="2013" name="Genome Announc.">
        <title>Draft genome sequence of the grapevine dieback fungus Eutypa lata UCR-EL1.</title>
        <authorList>
            <person name="Blanco-Ulate B."/>
            <person name="Rolshausen P.E."/>
            <person name="Cantu D."/>
        </authorList>
    </citation>
    <scope>NUCLEOTIDE SEQUENCE [LARGE SCALE GENOMIC DNA]</scope>
    <source>
        <strain evidence="2">UCR-EL1</strain>
    </source>
</reference>
<sequence>MQRNPALADETSRLAMAINGRRRIGAELATPGNPYLGNTVLYSLARLSAEGLRDASFGLNQPPTESLPTLCNIIAESSAQIDSRHIAEVYHLVERVDDYKTIFVGWDLFGARDLTITSWADLDLYDMEFGEGLGKPEFIGVPYAEADGVGLILPRKRGVPNSAGGSDEVLDIMVMLRREDMDALDSDFMWESFMS</sequence>
<protein>
    <submittedName>
        <fullName evidence="1">Putative trichothecene c-8 acyl transferase protein</fullName>
    </submittedName>
</protein>
<name>M7SCS7_EUTLA</name>
<dbReference type="InterPro" id="IPR023213">
    <property type="entry name" value="CAT-like_dom_sf"/>
</dbReference>
<dbReference type="GO" id="GO:0016740">
    <property type="term" value="F:transferase activity"/>
    <property type="evidence" value="ECO:0007669"/>
    <property type="project" value="UniProtKB-KW"/>
</dbReference>
<dbReference type="AlphaFoldDB" id="M7SCS7"/>
<accession>M7SCS7</accession>
<dbReference type="Gene3D" id="3.30.559.10">
    <property type="entry name" value="Chloramphenicol acetyltransferase-like domain"/>
    <property type="match status" value="1"/>
</dbReference>
<dbReference type="OMA" id="VCNTITQ"/>
<dbReference type="OrthoDB" id="1862401at2759"/>
<keyword evidence="1" id="KW-0808">Transferase</keyword>
<evidence type="ECO:0000313" key="1">
    <source>
        <dbReference type="EMBL" id="EMR61967.1"/>
    </source>
</evidence>
<gene>
    <name evidence="1" type="ORF">UCREL1_11087</name>
</gene>
<organism evidence="1 2">
    <name type="scientific">Eutypa lata (strain UCR-EL1)</name>
    <name type="common">Grapevine dieback disease fungus</name>
    <name type="synonym">Eutypa armeniacae</name>
    <dbReference type="NCBI Taxonomy" id="1287681"/>
    <lineage>
        <taxon>Eukaryota</taxon>
        <taxon>Fungi</taxon>
        <taxon>Dikarya</taxon>
        <taxon>Ascomycota</taxon>
        <taxon>Pezizomycotina</taxon>
        <taxon>Sordariomycetes</taxon>
        <taxon>Xylariomycetidae</taxon>
        <taxon>Xylariales</taxon>
        <taxon>Diatrypaceae</taxon>
        <taxon>Eutypa</taxon>
    </lineage>
</organism>
<evidence type="ECO:0000313" key="2">
    <source>
        <dbReference type="Proteomes" id="UP000012174"/>
    </source>
</evidence>
<keyword evidence="2" id="KW-1185">Reference proteome</keyword>
<dbReference type="eggNOG" id="ENOG502SK3E">
    <property type="taxonomic scope" value="Eukaryota"/>
</dbReference>
<dbReference type="Pfam" id="PF02458">
    <property type="entry name" value="Transferase"/>
    <property type="match status" value="1"/>
</dbReference>
<proteinExistence type="predicted"/>
<dbReference type="HOGENOM" id="CLU_1396318_0_0_1"/>
<dbReference type="EMBL" id="KB707516">
    <property type="protein sequence ID" value="EMR61967.1"/>
    <property type="molecule type" value="Genomic_DNA"/>
</dbReference>